<dbReference type="EMBL" id="JACATZ010000001">
    <property type="protein sequence ID" value="NWJ46737.1"/>
    <property type="molecule type" value="Genomic_DNA"/>
</dbReference>
<dbReference type="Proteomes" id="UP001431572">
    <property type="component" value="Chromosome 1"/>
</dbReference>
<evidence type="ECO:0000313" key="3">
    <source>
        <dbReference type="Proteomes" id="UP000521676"/>
    </source>
</evidence>
<accession>A0A8T7M3T2</accession>
<sequence>MVATTPTNAVKFDVKSCVGANSRIISGDGELTLQPLEIALDLTRGKRHYHCSQKSAVPRSYRTRIDPFLEVNDELKTWLREEPGGTITSLFQKLQRKYPGKFPAVQVRTLQRRMKEWRAEMIIEFDDDWLQEDLAIQEILPRPLRASEMTLILENEPSQV</sequence>
<name>A0A8T7M3T2_9CHLR</name>
<evidence type="ECO:0000313" key="1">
    <source>
        <dbReference type="EMBL" id="NWJ46737.1"/>
    </source>
</evidence>
<evidence type="ECO:0000313" key="2">
    <source>
        <dbReference type="EMBL" id="WJW66107.1"/>
    </source>
</evidence>
<protein>
    <submittedName>
        <fullName evidence="1">Uncharacterized protein</fullName>
    </submittedName>
</protein>
<dbReference type="AlphaFoldDB" id="A0A8T7M3T2"/>
<keyword evidence="4" id="KW-1185">Reference proteome</keyword>
<dbReference type="RefSeq" id="WP_341467986.1">
    <property type="nucleotide sequence ID" value="NZ_CP128399.1"/>
</dbReference>
<organism evidence="1 3">
    <name type="scientific">Candidatus Chlorohelix allophototropha</name>
    <dbReference type="NCBI Taxonomy" id="3003348"/>
    <lineage>
        <taxon>Bacteria</taxon>
        <taxon>Bacillati</taxon>
        <taxon>Chloroflexota</taxon>
        <taxon>Chloroflexia</taxon>
        <taxon>Candidatus Chloroheliales</taxon>
        <taxon>Candidatus Chloroheliaceae</taxon>
        <taxon>Candidatus Chlorohelix</taxon>
    </lineage>
</organism>
<dbReference type="EMBL" id="CP128399">
    <property type="protein sequence ID" value="WJW66107.1"/>
    <property type="molecule type" value="Genomic_DNA"/>
</dbReference>
<evidence type="ECO:0000313" key="4">
    <source>
        <dbReference type="Proteomes" id="UP001431572"/>
    </source>
</evidence>
<gene>
    <name evidence="1" type="ORF">HXX08_12730</name>
    <name evidence="2" type="ORF">OZ401_001892</name>
</gene>
<proteinExistence type="predicted"/>
<dbReference type="Proteomes" id="UP000521676">
    <property type="component" value="Unassembled WGS sequence"/>
</dbReference>
<reference evidence="1 3" key="1">
    <citation type="submission" date="2020-06" db="EMBL/GenBank/DDBJ databases">
        <title>Anoxygenic phototrophic Chloroflexota member uses a Type I reaction center.</title>
        <authorList>
            <person name="Tsuji J.M."/>
            <person name="Shaw N.A."/>
            <person name="Nagashima S."/>
            <person name="Venkiteswaran J."/>
            <person name="Schiff S.L."/>
            <person name="Hanada S."/>
            <person name="Tank M."/>
            <person name="Neufeld J.D."/>
        </authorList>
    </citation>
    <scope>NUCLEOTIDE SEQUENCE [LARGE SCALE GENOMIC DNA]</scope>
    <source>
        <strain evidence="1">L227-S17</strain>
    </source>
</reference>
<reference evidence="2" key="2">
    <citation type="journal article" date="2024" name="Nature">
        <title>Anoxygenic phototroph of the Chloroflexota uses a type I reaction centre.</title>
        <authorList>
            <person name="Tsuji J.M."/>
            <person name="Shaw N.A."/>
            <person name="Nagashima S."/>
            <person name="Venkiteswaran J.J."/>
            <person name="Schiff S.L."/>
            <person name="Watanabe T."/>
            <person name="Fukui M."/>
            <person name="Hanada S."/>
            <person name="Tank M."/>
            <person name="Neufeld J.D."/>
        </authorList>
    </citation>
    <scope>NUCLEOTIDE SEQUENCE</scope>
    <source>
        <strain evidence="2">L227-S17</strain>
    </source>
</reference>